<keyword evidence="2" id="KW-1185">Reference proteome</keyword>
<sequence length="293" mass="34313">RPTVLMEDKHLEELEDLKPQKADPQFIRSILKNEEFVSNIREEYLFVLLKYILEDKNYDDLETIPLVPLFNNKFGKFDKSKTYYIASKEEFKLFPNAGPRYFIPKELLKSQKLLPNFTDEDFRETTNIKEFGEPTINSLLNQEIDIALERDWNPSGIQIPNQQWLNEIWKLIIDSALEPYSPFPLLEVYDPNNQRKPQLISLKNAESKPLIYHNSSTISDIIKALANLGIRFTKHQPDDNLSEYIYELSPSNVLSAIKKYQCVEKKLFTNKKDREVLCQYFCNDMSLQSTTSG</sequence>
<evidence type="ECO:0000313" key="2">
    <source>
        <dbReference type="Proteomes" id="UP000789405"/>
    </source>
</evidence>
<name>A0A9N9KB58_9GLOM</name>
<gene>
    <name evidence="1" type="ORF">DERYTH_LOCUS26751</name>
</gene>
<evidence type="ECO:0000313" key="1">
    <source>
        <dbReference type="EMBL" id="CAG8819245.1"/>
    </source>
</evidence>
<protein>
    <submittedName>
        <fullName evidence="1">16776_t:CDS:1</fullName>
    </submittedName>
</protein>
<proteinExistence type="predicted"/>
<reference evidence="1" key="1">
    <citation type="submission" date="2021-06" db="EMBL/GenBank/DDBJ databases">
        <authorList>
            <person name="Kallberg Y."/>
            <person name="Tangrot J."/>
            <person name="Rosling A."/>
        </authorList>
    </citation>
    <scope>NUCLEOTIDE SEQUENCE</scope>
    <source>
        <strain evidence="1">MA453B</strain>
    </source>
</reference>
<comment type="caution">
    <text evidence="1">The sequence shown here is derived from an EMBL/GenBank/DDBJ whole genome shotgun (WGS) entry which is preliminary data.</text>
</comment>
<dbReference type="EMBL" id="CAJVPY010057676">
    <property type="protein sequence ID" value="CAG8819245.1"/>
    <property type="molecule type" value="Genomic_DNA"/>
</dbReference>
<dbReference type="Proteomes" id="UP000789405">
    <property type="component" value="Unassembled WGS sequence"/>
</dbReference>
<dbReference type="PANTHER" id="PTHR46919">
    <property type="entry name" value="ZINC FINGER, C3HC4 TYPE (RING FINGER) FAMILY PROTEIN"/>
    <property type="match status" value="1"/>
</dbReference>
<dbReference type="PANTHER" id="PTHR46919:SF2">
    <property type="entry name" value="SACSIN"/>
    <property type="match status" value="1"/>
</dbReference>
<accession>A0A9N9KB58</accession>
<feature type="non-terminal residue" evidence="1">
    <location>
        <position position="1"/>
    </location>
</feature>
<dbReference type="AlphaFoldDB" id="A0A9N9KB58"/>
<dbReference type="OrthoDB" id="2416940at2759"/>
<organism evidence="1 2">
    <name type="scientific">Dentiscutata erythropus</name>
    <dbReference type="NCBI Taxonomy" id="1348616"/>
    <lineage>
        <taxon>Eukaryota</taxon>
        <taxon>Fungi</taxon>
        <taxon>Fungi incertae sedis</taxon>
        <taxon>Mucoromycota</taxon>
        <taxon>Glomeromycotina</taxon>
        <taxon>Glomeromycetes</taxon>
        <taxon>Diversisporales</taxon>
        <taxon>Gigasporaceae</taxon>
        <taxon>Dentiscutata</taxon>
    </lineage>
</organism>
<feature type="non-terminal residue" evidence="1">
    <location>
        <position position="293"/>
    </location>
</feature>